<dbReference type="Proteomes" id="UP000824220">
    <property type="component" value="Unassembled WGS sequence"/>
</dbReference>
<dbReference type="EMBL" id="DXAM01000109">
    <property type="protein sequence ID" value="HJA04735.1"/>
    <property type="molecule type" value="Genomic_DNA"/>
</dbReference>
<reference evidence="1" key="2">
    <citation type="submission" date="2021-04" db="EMBL/GenBank/DDBJ databases">
        <authorList>
            <person name="Gilroy R."/>
        </authorList>
    </citation>
    <scope>NUCLEOTIDE SEQUENCE</scope>
    <source>
        <strain evidence="1">ChiHjej8B7-3636</strain>
    </source>
</reference>
<dbReference type="Pfam" id="PF11662">
    <property type="entry name" value="DUF3263"/>
    <property type="match status" value="1"/>
</dbReference>
<comment type="caution">
    <text evidence="1">The sequence shown here is derived from an EMBL/GenBank/DDBJ whole genome shotgun (WGS) entry which is preliminary data.</text>
</comment>
<dbReference type="InterPro" id="IPR021678">
    <property type="entry name" value="DUF3263"/>
</dbReference>
<evidence type="ECO:0000313" key="1">
    <source>
        <dbReference type="EMBL" id="HJA04735.1"/>
    </source>
</evidence>
<protein>
    <submittedName>
        <fullName evidence="1">DUF3263 domain-containing protein</fullName>
    </submittedName>
</protein>
<dbReference type="AlphaFoldDB" id="A0A9D2H724"/>
<sequence length="91" mass="10261">MATVHSGRAREQAGLDDLSRAILAFESEWPSHAADKEEAIRERLGIEPARYYQLLGRLVDDPAARAHSPMLIGRLGRLRDARAARRARMLR</sequence>
<name>A0A9D2H724_9MICO</name>
<proteinExistence type="predicted"/>
<reference evidence="1" key="1">
    <citation type="journal article" date="2021" name="PeerJ">
        <title>Extensive microbial diversity within the chicken gut microbiome revealed by metagenomics and culture.</title>
        <authorList>
            <person name="Gilroy R."/>
            <person name="Ravi A."/>
            <person name="Getino M."/>
            <person name="Pursley I."/>
            <person name="Horton D.L."/>
            <person name="Alikhan N.F."/>
            <person name="Baker D."/>
            <person name="Gharbi K."/>
            <person name="Hall N."/>
            <person name="Watson M."/>
            <person name="Adriaenssens E.M."/>
            <person name="Foster-Nyarko E."/>
            <person name="Jarju S."/>
            <person name="Secka A."/>
            <person name="Antonio M."/>
            <person name="Oren A."/>
            <person name="Chaudhuri R.R."/>
            <person name="La Ragione R."/>
            <person name="Hildebrand F."/>
            <person name="Pallen M.J."/>
        </authorList>
    </citation>
    <scope>NUCLEOTIDE SEQUENCE</scope>
    <source>
        <strain evidence="1">ChiHjej8B7-3636</strain>
    </source>
</reference>
<gene>
    <name evidence="1" type="ORF">H9800_07720</name>
</gene>
<accession>A0A9D2H724</accession>
<evidence type="ECO:0000313" key="2">
    <source>
        <dbReference type="Proteomes" id="UP000824220"/>
    </source>
</evidence>
<organism evidence="1 2">
    <name type="scientific">Candidatus Microbacterium stercoravium</name>
    <dbReference type="NCBI Taxonomy" id="2838697"/>
    <lineage>
        <taxon>Bacteria</taxon>
        <taxon>Bacillati</taxon>
        <taxon>Actinomycetota</taxon>
        <taxon>Actinomycetes</taxon>
        <taxon>Micrococcales</taxon>
        <taxon>Microbacteriaceae</taxon>
        <taxon>Microbacterium</taxon>
    </lineage>
</organism>